<keyword evidence="3 12" id="KW-0597">Phosphoprotein</keyword>
<feature type="transmembrane region" description="Helical" evidence="13">
    <location>
        <begin position="774"/>
        <end position="796"/>
    </location>
</feature>
<evidence type="ECO:0000256" key="2">
    <source>
        <dbReference type="ARBA" id="ARBA00012438"/>
    </source>
</evidence>
<evidence type="ECO:0000256" key="4">
    <source>
        <dbReference type="ARBA" id="ARBA00022679"/>
    </source>
</evidence>
<dbReference type="PROSITE" id="PS01124">
    <property type="entry name" value="HTH_ARAC_FAMILY_2"/>
    <property type="match status" value="1"/>
</dbReference>
<evidence type="ECO:0000256" key="9">
    <source>
        <dbReference type="ARBA" id="ARBA00023015"/>
    </source>
</evidence>
<dbReference type="PANTHER" id="PTHR43547">
    <property type="entry name" value="TWO-COMPONENT HISTIDINE KINASE"/>
    <property type="match status" value="1"/>
</dbReference>
<accession>A0A7L8AK62</accession>
<dbReference type="FunFam" id="3.30.565.10:FF:000037">
    <property type="entry name" value="Hybrid sensor histidine kinase/response regulator"/>
    <property type="match status" value="1"/>
</dbReference>
<dbReference type="Gene3D" id="2.60.40.10">
    <property type="entry name" value="Immunoglobulins"/>
    <property type="match status" value="1"/>
</dbReference>
<evidence type="ECO:0000259" key="15">
    <source>
        <dbReference type="PROSITE" id="PS50109"/>
    </source>
</evidence>
<keyword evidence="7" id="KW-0067">ATP-binding</keyword>
<dbReference type="SUPFAM" id="SSF46689">
    <property type="entry name" value="Homeodomain-like"/>
    <property type="match status" value="1"/>
</dbReference>
<keyword evidence="13" id="KW-0472">Membrane</keyword>
<dbReference type="InterPro" id="IPR036890">
    <property type="entry name" value="HATPase_C_sf"/>
</dbReference>
<dbReference type="InterPro" id="IPR004358">
    <property type="entry name" value="Sig_transdc_His_kin-like_C"/>
</dbReference>
<feature type="domain" description="Histidine kinase" evidence="15">
    <location>
        <begin position="825"/>
        <end position="1044"/>
    </location>
</feature>
<dbReference type="Pfam" id="PF07495">
    <property type="entry name" value="Y_Y_Y"/>
    <property type="match status" value="1"/>
</dbReference>
<dbReference type="EC" id="2.7.13.3" evidence="2"/>
<evidence type="ECO:0000256" key="12">
    <source>
        <dbReference type="PROSITE-ProRule" id="PRU00169"/>
    </source>
</evidence>
<evidence type="ECO:0000256" key="5">
    <source>
        <dbReference type="ARBA" id="ARBA00022741"/>
    </source>
</evidence>
<keyword evidence="13" id="KW-1133">Transmembrane helix</keyword>
<keyword evidence="18" id="KW-1185">Reference proteome</keyword>
<dbReference type="InterPro" id="IPR001789">
    <property type="entry name" value="Sig_transdc_resp-reg_receiver"/>
</dbReference>
<keyword evidence="6" id="KW-0418">Kinase</keyword>
<evidence type="ECO:0000256" key="6">
    <source>
        <dbReference type="ARBA" id="ARBA00022777"/>
    </source>
</evidence>
<dbReference type="SMART" id="SM00342">
    <property type="entry name" value="HTH_ARAC"/>
    <property type="match status" value="1"/>
</dbReference>
<dbReference type="GO" id="GO:0043565">
    <property type="term" value="F:sequence-specific DNA binding"/>
    <property type="evidence" value="ECO:0007669"/>
    <property type="project" value="InterPro"/>
</dbReference>
<dbReference type="SMART" id="SM00448">
    <property type="entry name" value="REC"/>
    <property type="match status" value="1"/>
</dbReference>
<comment type="catalytic activity">
    <reaction evidence="1">
        <text>ATP + protein L-histidine = ADP + protein N-phospho-L-histidine.</text>
        <dbReference type="EC" id="2.7.13.3"/>
    </reaction>
</comment>
<dbReference type="InterPro" id="IPR003594">
    <property type="entry name" value="HATPase_dom"/>
</dbReference>
<dbReference type="InterPro" id="IPR011110">
    <property type="entry name" value="Reg_prop"/>
</dbReference>
<evidence type="ECO:0000256" key="3">
    <source>
        <dbReference type="ARBA" id="ARBA00022553"/>
    </source>
</evidence>
<evidence type="ECO:0000256" key="8">
    <source>
        <dbReference type="ARBA" id="ARBA00023012"/>
    </source>
</evidence>
<dbReference type="CDD" id="cd00075">
    <property type="entry name" value="HATPase"/>
    <property type="match status" value="1"/>
</dbReference>
<evidence type="ECO:0000256" key="7">
    <source>
        <dbReference type="ARBA" id="ARBA00022840"/>
    </source>
</evidence>
<dbReference type="InterPro" id="IPR036097">
    <property type="entry name" value="HisK_dim/P_sf"/>
</dbReference>
<dbReference type="Gene3D" id="2.130.10.10">
    <property type="entry name" value="YVTN repeat-like/Quinoprotein amine dehydrogenase"/>
    <property type="match status" value="2"/>
</dbReference>
<dbReference type="SUPFAM" id="SSF63829">
    <property type="entry name" value="Calcium-dependent phosphotriesterase"/>
    <property type="match status" value="1"/>
</dbReference>
<evidence type="ECO:0000256" key="1">
    <source>
        <dbReference type="ARBA" id="ARBA00000085"/>
    </source>
</evidence>
<dbReference type="InterPro" id="IPR003661">
    <property type="entry name" value="HisK_dim/P_dom"/>
</dbReference>
<dbReference type="InterPro" id="IPR005467">
    <property type="entry name" value="His_kinase_dom"/>
</dbReference>
<dbReference type="InterPro" id="IPR018060">
    <property type="entry name" value="HTH_AraC"/>
</dbReference>
<organism evidence="17 18">
    <name type="scientific">Polaribacter haliotis</name>
    <dbReference type="NCBI Taxonomy" id="1888915"/>
    <lineage>
        <taxon>Bacteria</taxon>
        <taxon>Pseudomonadati</taxon>
        <taxon>Bacteroidota</taxon>
        <taxon>Flavobacteriia</taxon>
        <taxon>Flavobacteriales</taxon>
        <taxon>Flavobacteriaceae</taxon>
    </lineage>
</organism>
<proteinExistence type="predicted"/>
<protein>
    <recommendedName>
        <fullName evidence="2">histidine kinase</fullName>
        <ecNumber evidence="2">2.7.13.3</ecNumber>
    </recommendedName>
</protein>
<dbReference type="Pfam" id="PF02518">
    <property type="entry name" value="HATPase_c"/>
    <property type="match status" value="1"/>
</dbReference>
<dbReference type="PROSITE" id="PS50109">
    <property type="entry name" value="HIS_KIN"/>
    <property type="match status" value="1"/>
</dbReference>
<dbReference type="SMART" id="SM00388">
    <property type="entry name" value="HisKA"/>
    <property type="match status" value="1"/>
</dbReference>
<name>A0A7L8AK62_9FLAO</name>
<dbReference type="InterPro" id="IPR013783">
    <property type="entry name" value="Ig-like_fold"/>
</dbReference>
<dbReference type="CDD" id="cd00082">
    <property type="entry name" value="HisKA"/>
    <property type="match status" value="1"/>
</dbReference>
<dbReference type="GO" id="GO:0000155">
    <property type="term" value="F:phosphorelay sensor kinase activity"/>
    <property type="evidence" value="ECO:0007669"/>
    <property type="project" value="InterPro"/>
</dbReference>
<evidence type="ECO:0000256" key="13">
    <source>
        <dbReference type="SAM" id="Phobius"/>
    </source>
</evidence>
<sequence>MNIKTLPLFIILLLFSTYFFSQNSIKIKNINPVYNNKKIAISSVSNDLTGNIWMANSLGILKYNGYSYTLIKNTDVFPEISSSDRVYEMYSDKEHNIWIRSLEGLVSKYNSKTGVFIPIYKLLNEKIRTIKPIDNGLILGSNSGKIYTYFNENIKHICTIPNINGTDKRILDLEFDGNTTFFISDNSGKIYTYNKNSKNLKELVNGFIDFEVNTILQMDNYNKLWIGTDAQGFFIYDTKENKFIEKKFLKGAVNKLDKELFISIFKDSFGIIWAGTDGGGLYKMDSKTGLVEVFKHTYPSEFTLGSNTILSVSEDLNNNIWIVCNFQIINVIPKTNPTVNFIPGSADKRTTRVLSLHKSKNGTLWVGTDGNGLSELKNNKQSKQYFNDINNNFYVQCITEDDYGNIWFGTYRNGIWKYNTRSKSFKKIPLKNKQNQFAIDVRLTFKDSKGRIWVGSNVALNVYDKNEKLIASFNNRENGLDGFSIETALEDENNVLWFGQQFGGLFRFDEAENLQESRFANFDNGKINGEIRVIDMVLGKKNEIWFINEKLKLILFNTVTKEFKDFKDSYQNKTLNFTAINTLDRENFWLSSIQGVHHFNSKTKKILSYYSTDGFQENRYFYRSTLTNNGNIYFGGEKGINYFNPLKLEKMVAHPQLSISDITILNQPARDIIPNQISSNNYDFKEITLKNNQSSFSVKFAAIDNILNPNFLYSYRLKGFEEEWKTTYSEGIATYTNIPDGTYTLEIKAKEINQTTATLKNNIHINILPPFWKTWWACLIYLLLFTLLVLVFFKWYGLRKKFLINRISRRKEKELHSEKMNFFTKMSHEIQTPITLIIGPIEDMLKRAEMNGNLLLEERLNIIRNNAVRLSRIAKELTLVKNKDLKRLKLSVTENDLYTDINSICLSFKEIARSKKIDFSVNCPKNIESAWYDKEKLEHILYNIIGNAFKFTPVEGNIQVIVKPVDKKNNIKISISDSGVGIPKSDLEDIFKLFYRSKNKTKAKGTGIGLALTKELVDLHKAKIKVNSSKSEGTTFTLKISISEENYTDEEKITSSKKIGVIDEANITNKDNKVVLKKNSDPNSNKTILIVEDNFELQNFIKDLLSDQYNILQAENGKEGFYYAKNNIPDLIISDIMMPEMDGIELCQALNKDNLTKHIPVILLTAKNSTQSKITGLKAGALEYINKPFNTNELLLKVNNIINSKDSIISKYRKELISRPSIKLEQSQDEIFLENLNKIVNENLNDANFKVDSLAEKLNMSHSSLYRKCSNLTGLSLIDYIRQMRLKKGAIILVKYGYNISEVAYMVGFNNPKYFSKSFKSQFGKSPKEFKSTATSTESIEEFLEKNNIDFKNFNEA</sequence>
<dbReference type="SUPFAM" id="SSF50998">
    <property type="entry name" value="Quinoprotein alcohol dehydrogenase-like"/>
    <property type="match status" value="1"/>
</dbReference>
<reference evidence="17 18" key="1">
    <citation type="journal article" date="2016" name="Int. J. Syst. Evol. Microbiol.">
        <title>Polaribacter haliotis sp. nov., isolated from the gut of abalone Haliotis discus hannai.</title>
        <authorList>
            <person name="Kim Y.O."/>
            <person name="Park I.S."/>
            <person name="Park S."/>
            <person name="Nam B.H."/>
            <person name="Park J.M."/>
            <person name="Kim D.G."/>
            <person name="Yoon J.H."/>
        </authorList>
    </citation>
    <scope>NUCLEOTIDE SEQUENCE [LARGE SCALE GENOMIC DNA]</scope>
    <source>
        <strain evidence="17 18">KCTC 52418</strain>
    </source>
</reference>
<dbReference type="KEGG" id="phal:H9I45_07850"/>
<dbReference type="GO" id="GO:0003700">
    <property type="term" value="F:DNA-binding transcription factor activity"/>
    <property type="evidence" value="ECO:0007669"/>
    <property type="project" value="InterPro"/>
</dbReference>
<feature type="modified residue" description="4-aspartylphosphate" evidence="12">
    <location>
        <position position="1135"/>
    </location>
</feature>
<evidence type="ECO:0000313" key="17">
    <source>
        <dbReference type="EMBL" id="QOD62344.1"/>
    </source>
</evidence>
<dbReference type="PANTHER" id="PTHR43547:SF2">
    <property type="entry name" value="HYBRID SIGNAL TRANSDUCTION HISTIDINE KINASE C"/>
    <property type="match status" value="1"/>
</dbReference>
<dbReference type="SUPFAM" id="SSF55874">
    <property type="entry name" value="ATPase domain of HSP90 chaperone/DNA topoisomerase II/histidine kinase"/>
    <property type="match status" value="1"/>
</dbReference>
<dbReference type="SMART" id="SM00387">
    <property type="entry name" value="HATPase_c"/>
    <property type="match status" value="1"/>
</dbReference>
<evidence type="ECO:0000313" key="18">
    <source>
        <dbReference type="Proteomes" id="UP000516764"/>
    </source>
</evidence>
<dbReference type="Gene3D" id="1.10.10.60">
    <property type="entry name" value="Homeodomain-like"/>
    <property type="match status" value="2"/>
</dbReference>
<keyword evidence="9" id="KW-0805">Transcription regulation</keyword>
<dbReference type="SUPFAM" id="SSF52172">
    <property type="entry name" value="CheY-like"/>
    <property type="match status" value="1"/>
</dbReference>
<dbReference type="Gene3D" id="3.30.565.10">
    <property type="entry name" value="Histidine kinase-like ATPase, C-terminal domain"/>
    <property type="match status" value="1"/>
</dbReference>
<keyword evidence="10" id="KW-0238">DNA-binding</keyword>
<dbReference type="SUPFAM" id="SSF47384">
    <property type="entry name" value="Homodimeric domain of signal transducing histidine kinase"/>
    <property type="match status" value="1"/>
</dbReference>
<dbReference type="InterPro" id="IPR011123">
    <property type="entry name" value="Y_Y_Y"/>
</dbReference>
<dbReference type="Pfam" id="PF12833">
    <property type="entry name" value="HTH_18"/>
    <property type="match status" value="1"/>
</dbReference>
<dbReference type="InterPro" id="IPR011047">
    <property type="entry name" value="Quinoprotein_ADH-like_sf"/>
</dbReference>
<dbReference type="RefSeq" id="WP_088355386.1">
    <property type="nucleotide sequence ID" value="NZ_CP061813.1"/>
</dbReference>
<dbReference type="Pfam" id="PF07494">
    <property type="entry name" value="Reg_prop"/>
    <property type="match status" value="1"/>
</dbReference>
<dbReference type="Gene3D" id="1.10.287.130">
    <property type="match status" value="1"/>
</dbReference>
<dbReference type="InterPro" id="IPR009057">
    <property type="entry name" value="Homeodomain-like_sf"/>
</dbReference>
<feature type="domain" description="Response regulatory" evidence="16">
    <location>
        <begin position="1087"/>
        <end position="1202"/>
    </location>
</feature>
<dbReference type="OrthoDB" id="358279at2"/>
<evidence type="ECO:0000256" key="11">
    <source>
        <dbReference type="ARBA" id="ARBA00023163"/>
    </source>
</evidence>
<keyword evidence="5" id="KW-0547">Nucleotide-binding</keyword>
<dbReference type="PRINTS" id="PR00344">
    <property type="entry name" value="BCTRLSENSOR"/>
</dbReference>
<dbReference type="GO" id="GO:0005524">
    <property type="term" value="F:ATP binding"/>
    <property type="evidence" value="ECO:0007669"/>
    <property type="project" value="UniProtKB-KW"/>
</dbReference>
<evidence type="ECO:0000259" key="14">
    <source>
        <dbReference type="PROSITE" id="PS01124"/>
    </source>
</evidence>
<keyword evidence="11" id="KW-0804">Transcription</keyword>
<keyword evidence="4" id="KW-0808">Transferase</keyword>
<dbReference type="Proteomes" id="UP000516764">
    <property type="component" value="Chromosome"/>
</dbReference>
<dbReference type="EMBL" id="CP061813">
    <property type="protein sequence ID" value="QOD62344.1"/>
    <property type="molecule type" value="Genomic_DNA"/>
</dbReference>
<dbReference type="Gene3D" id="3.40.50.2300">
    <property type="match status" value="1"/>
</dbReference>
<dbReference type="InterPro" id="IPR015943">
    <property type="entry name" value="WD40/YVTN_repeat-like_dom_sf"/>
</dbReference>
<keyword evidence="13" id="KW-0812">Transmembrane</keyword>
<evidence type="ECO:0000259" key="16">
    <source>
        <dbReference type="PROSITE" id="PS50110"/>
    </source>
</evidence>
<keyword evidence="8" id="KW-0902">Two-component regulatory system</keyword>
<evidence type="ECO:0000256" key="10">
    <source>
        <dbReference type="ARBA" id="ARBA00023125"/>
    </source>
</evidence>
<dbReference type="PROSITE" id="PS00041">
    <property type="entry name" value="HTH_ARAC_FAMILY_1"/>
    <property type="match status" value="1"/>
</dbReference>
<dbReference type="InterPro" id="IPR018062">
    <property type="entry name" value="HTH_AraC-typ_CS"/>
</dbReference>
<feature type="domain" description="HTH araC/xylS-type" evidence="14">
    <location>
        <begin position="1234"/>
        <end position="1333"/>
    </location>
</feature>
<gene>
    <name evidence="17" type="ORF">H9I45_07850</name>
</gene>
<dbReference type="Pfam" id="PF00072">
    <property type="entry name" value="Response_reg"/>
    <property type="match status" value="1"/>
</dbReference>
<dbReference type="PROSITE" id="PS50110">
    <property type="entry name" value="RESPONSE_REGULATORY"/>
    <property type="match status" value="1"/>
</dbReference>
<dbReference type="InterPro" id="IPR011006">
    <property type="entry name" value="CheY-like_superfamily"/>
</dbReference>